<dbReference type="InterPro" id="IPR017439">
    <property type="entry name" value="Amidohydrolase"/>
</dbReference>
<dbReference type="EMBL" id="JAOQKC010000004">
    <property type="protein sequence ID" value="MCU6696163.1"/>
    <property type="molecule type" value="Genomic_DNA"/>
</dbReference>
<name>A0ABT2RV23_9FIRM</name>
<dbReference type="InterPro" id="IPR011650">
    <property type="entry name" value="Peptidase_M20_dimer"/>
</dbReference>
<reference evidence="3 4" key="1">
    <citation type="journal article" date="2021" name="ISME Commun">
        <title>Automated analysis of genomic sequences facilitates high-throughput and comprehensive description of bacteria.</title>
        <authorList>
            <person name="Hitch T.C.A."/>
        </authorList>
    </citation>
    <scope>NUCLEOTIDE SEQUENCE [LARGE SCALE GENOMIC DNA]</scope>
    <source>
        <strain evidence="3 4">Sanger_04</strain>
    </source>
</reference>
<dbReference type="PANTHER" id="PTHR30575:SF0">
    <property type="entry name" value="XAA-ARG DIPEPTIDASE"/>
    <property type="match status" value="1"/>
</dbReference>
<dbReference type="RefSeq" id="WP_158362354.1">
    <property type="nucleotide sequence ID" value="NZ_JAOQKC010000004.1"/>
</dbReference>
<dbReference type="PANTHER" id="PTHR30575">
    <property type="entry name" value="PEPTIDASE M20"/>
    <property type="match status" value="1"/>
</dbReference>
<evidence type="ECO:0000313" key="3">
    <source>
        <dbReference type="EMBL" id="MCU6696163.1"/>
    </source>
</evidence>
<dbReference type="Gene3D" id="3.40.630.10">
    <property type="entry name" value="Zn peptidases"/>
    <property type="match status" value="1"/>
</dbReference>
<evidence type="ECO:0000259" key="2">
    <source>
        <dbReference type="Pfam" id="PF07687"/>
    </source>
</evidence>
<evidence type="ECO:0000256" key="1">
    <source>
        <dbReference type="PIRNR" id="PIRNR037226"/>
    </source>
</evidence>
<dbReference type="InterPro" id="IPR052030">
    <property type="entry name" value="Peptidase_M20/M20A_hydrolases"/>
</dbReference>
<dbReference type="Gene3D" id="3.30.70.360">
    <property type="match status" value="1"/>
</dbReference>
<comment type="caution">
    <text evidence="3">The sequence shown here is derived from an EMBL/GenBank/DDBJ whole genome shotgun (WGS) entry which is preliminary data.</text>
</comment>
<comment type="similarity">
    <text evidence="1">Belongs to the peptidase M20A family.</text>
</comment>
<dbReference type="InterPro" id="IPR036264">
    <property type="entry name" value="Bact_exopeptidase_dim_dom"/>
</dbReference>
<dbReference type="CDD" id="cd05672">
    <property type="entry name" value="M20_ACY1L2-like"/>
    <property type="match status" value="1"/>
</dbReference>
<dbReference type="InterPro" id="IPR017144">
    <property type="entry name" value="Xaa-Arg_dipeptidase"/>
</dbReference>
<dbReference type="PIRSF" id="PIRSF037226">
    <property type="entry name" value="Amidohydrolase_ACY1L2_prd"/>
    <property type="match status" value="1"/>
</dbReference>
<keyword evidence="4" id="KW-1185">Reference proteome</keyword>
<dbReference type="Pfam" id="PF07687">
    <property type="entry name" value="M20_dimer"/>
    <property type="match status" value="1"/>
</dbReference>
<dbReference type="NCBIfam" id="TIGR01891">
    <property type="entry name" value="amidohydrolases"/>
    <property type="match status" value="1"/>
</dbReference>
<dbReference type="SUPFAM" id="SSF53187">
    <property type="entry name" value="Zn-dependent exopeptidases"/>
    <property type="match status" value="1"/>
</dbReference>
<dbReference type="Proteomes" id="UP001652461">
    <property type="component" value="Unassembled WGS sequence"/>
</dbReference>
<gene>
    <name evidence="3" type="ORF">OCV63_04535</name>
</gene>
<dbReference type="InterPro" id="IPR002933">
    <property type="entry name" value="Peptidase_M20"/>
</dbReference>
<proteinExistence type="inferred from homology"/>
<dbReference type="SUPFAM" id="SSF55031">
    <property type="entry name" value="Bacterial exopeptidase dimerisation domain"/>
    <property type="match status" value="1"/>
</dbReference>
<dbReference type="Pfam" id="PF01546">
    <property type="entry name" value="Peptidase_M20"/>
    <property type="match status" value="1"/>
</dbReference>
<accession>A0ABT2RV23</accession>
<feature type="domain" description="Peptidase M20 dimerisation" evidence="2">
    <location>
        <begin position="160"/>
        <end position="251"/>
    </location>
</feature>
<protein>
    <recommendedName>
        <fullName evidence="1">Peptidase M20 domain-containing protein 2</fullName>
    </recommendedName>
</protein>
<sequence length="386" mass="41575">MNCVDDKLKEELLELSRYIYDNPELGYEEYKASAAHAALLEKHGFQVQRGYLGIETGFRAEYVKGEGATVAYLSEYDALPQVGHGCGHNIMGTLSTGAAIHLKEHMGDSHGRIVVIGTPAEETDGAKVKYSKDGAFDDVDVALISHPFCANVKSGISFALKALRFEFFGRAAHAAAAPEKGINALDACISTFVNIGLLRQQIVPTARIHGIIKDGGTAANTIPEYACAEFYVRATSKSYLENLAERVCACARSGAEASGAELKITEFETGNDNLLTNRALQECLCRNLAKVGITDIEEAGEANGSTDVGNVSHVCPTIHPSWNIMAPGEVYSTHTVEFREATLRQPAKDALMVNVCAMAMAGKEILDDPELLAEIKREFAEAVAND</sequence>
<organism evidence="3 4">
    <name type="scientific">Laedolimicola ammoniilytica</name>
    <dbReference type="NCBI Taxonomy" id="2981771"/>
    <lineage>
        <taxon>Bacteria</taxon>
        <taxon>Bacillati</taxon>
        <taxon>Bacillota</taxon>
        <taxon>Clostridia</taxon>
        <taxon>Lachnospirales</taxon>
        <taxon>Lachnospiraceae</taxon>
        <taxon>Laedolimicola</taxon>
    </lineage>
</organism>
<evidence type="ECO:0000313" key="4">
    <source>
        <dbReference type="Proteomes" id="UP001652461"/>
    </source>
</evidence>